<dbReference type="PANTHER" id="PTHR24321">
    <property type="entry name" value="DEHYDROGENASES, SHORT CHAIN"/>
    <property type="match status" value="1"/>
</dbReference>
<gene>
    <name evidence="5" type="ORF">GCM10025780_15990</name>
</gene>
<dbReference type="EMBL" id="BAABLM010000002">
    <property type="protein sequence ID" value="GAA4672581.1"/>
    <property type="molecule type" value="Genomic_DNA"/>
</dbReference>
<evidence type="ECO:0000259" key="4">
    <source>
        <dbReference type="SMART" id="SM00822"/>
    </source>
</evidence>
<keyword evidence="2" id="KW-0560">Oxidoreductase</keyword>
<evidence type="ECO:0000313" key="5">
    <source>
        <dbReference type="EMBL" id="GAA4672581.1"/>
    </source>
</evidence>
<keyword evidence="6" id="KW-1185">Reference proteome</keyword>
<accession>A0ABP8VW49</accession>
<protein>
    <submittedName>
        <fullName evidence="5">Glucose 1-dehydrogenase</fullName>
    </submittedName>
</protein>
<comment type="caution">
    <text evidence="5">The sequence shown here is derived from an EMBL/GenBank/DDBJ whole genome shotgun (WGS) entry which is preliminary data.</text>
</comment>
<dbReference type="SMART" id="SM00822">
    <property type="entry name" value="PKS_KR"/>
    <property type="match status" value="1"/>
</dbReference>
<sequence>MSYTDKIVLVTGGASGIGRATVEKFARAGATVVFTDIGPNLGEPLQAELAEVGLKTELVISNATVEADVVSLVQGIVSRHGRLDVAINNVGNMAGGDRPGLDLHETSTDAFEGTMAVSFTDNFYALKYEIIQMLAQGGGVIANTVSIAGTTVFELTSPTYSAAKAATIHLTEFAAVRYARDNIRINAVAPGIVETPSLAATPEETRNAALALLPSGRFQQAEDIANAFFWLCSDEAANVTGIVIPVDGGYSAK</sequence>
<dbReference type="SUPFAM" id="SSF51735">
    <property type="entry name" value="NAD(P)-binding Rossmann-fold domains"/>
    <property type="match status" value="1"/>
</dbReference>
<dbReference type="PRINTS" id="PR00081">
    <property type="entry name" value="GDHRDH"/>
</dbReference>
<proteinExistence type="inferred from homology"/>
<dbReference type="Gene3D" id="3.40.50.720">
    <property type="entry name" value="NAD(P)-binding Rossmann-like Domain"/>
    <property type="match status" value="1"/>
</dbReference>
<dbReference type="PROSITE" id="PS00061">
    <property type="entry name" value="ADH_SHORT"/>
    <property type="match status" value="1"/>
</dbReference>
<dbReference type="RefSeq" id="WP_345375181.1">
    <property type="nucleotide sequence ID" value="NZ_BAABLM010000002.1"/>
</dbReference>
<evidence type="ECO:0000256" key="2">
    <source>
        <dbReference type="ARBA" id="ARBA00023002"/>
    </source>
</evidence>
<dbReference type="InterPro" id="IPR057326">
    <property type="entry name" value="KR_dom"/>
</dbReference>
<dbReference type="InterPro" id="IPR036291">
    <property type="entry name" value="NAD(P)-bd_dom_sf"/>
</dbReference>
<dbReference type="Pfam" id="PF13561">
    <property type="entry name" value="adh_short_C2"/>
    <property type="match status" value="1"/>
</dbReference>
<feature type="domain" description="Ketoreductase" evidence="4">
    <location>
        <begin position="6"/>
        <end position="191"/>
    </location>
</feature>
<dbReference type="PANTHER" id="PTHR24321:SF8">
    <property type="entry name" value="ESTRADIOL 17-BETA-DEHYDROGENASE 8-RELATED"/>
    <property type="match status" value="1"/>
</dbReference>
<comment type="similarity">
    <text evidence="1">Belongs to the short-chain dehydrogenases/reductases (SDR) family.</text>
</comment>
<dbReference type="InterPro" id="IPR020904">
    <property type="entry name" value="Sc_DH/Rdtase_CS"/>
</dbReference>
<organism evidence="5 6">
    <name type="scientific">Frondihabitans cladoniiphilus</name>
    <dbReference type="NCBI Taxonomy" id="715785"/>
    <lineage>
        <taxon>Bacteria</taxon>
        <taxon>Bacillati</taxon>
        <taxon>Actinomycetota</taxon>
        <taxon>Actinomycetes</taxon>
        <taxon>Micrococcales</taxon>
        <taxon>Microbacteriaceae</taxon>
        <taxon>Frondihabitans</taxon>
    </lineage>
</organism>
<evidence type="ECO:0000313" key="6">
    <source>
        <dbReference type="Proteomes" id="UP001501295"/>
    </source>
</evidence>
<evidence type="ECO:0000256" key="3">
    <source>
        <dbReference type="ARBA" id="ARBA00023027"/>
    </source>
</evidence>
<dbReference type="InterPro" id="IPR002347">
    <property type="entry name" value="SDR_fam"/>
</dbReference>
<evidence type="ECO:0000256" key="1">
    <source>
        <dbReference type="ARBA" id="ARBA00006484"/>
    </source>
</evidence>
<dbReference type="CDD" id="cd05233">
    <property type="entry name" value="SDR_c"/>
    <property type="match status" value="1"/>
</dbReference>
<reference evidence="6" key="1">
    <citation type="journal article" date="2019" name="Int. J. Syst. Evol. Microbiol.">
        <title>The Global Catalogue of Microorganisms (GCM) 10K type strain sequencing project: providing services to taxonomists for standard genome sequencing and annotation.</title>
        <authorList>
            <consortium name="The Broad Institute Genomics Platform"/>
            <consortium name="The Broad Institute Genome Sequencing Center for Infectious Disease"/>
            <person name="Wu L."/>
            <person name="Ma J."/>
        </authorList>
    </citation>
    <scope>NUCLEOTIDE SEQUENCE [LARGE SCALE GENOMIC DNA]</scope>
    <source>
        <strain evidence="6">JCM 18956</strain>
    </source>
</reference>
<dbReference type="Proteomes" id="UP001501295">
    <property type="component" value="Unassembled WGS sequence"/>
</dbReference>
<keyword evidence="3" id="KW-0520">NAD</keyword>
<dbReference type="PRINTS" id="PR00080">
    <property type="entry name" value="SDRFAMILY"/>
</dbReference>
<name>A0ABP8VW49_9MICO</name>